<evidence type="ECO:0000256" key="2">
    <source>
        <dbReference type="SAM" id="Phobius"/>
    </source>
</evidence>
<proteinExistence type="predicted"/>
<name>Q5YRC2_NOCFA</name>
<gene>
    <name evidence="3" type="ordered locus">NFA_44180</name>
</gene>
<evidence type="ECO:0000256" key="1">
    <source>
        <dbReference type="SAM" id="MobiDB-lite"/>
    </source>
</evidence>
<evidence type="ECO:0000313" key="4">
    <source>
        <dbReference type="Proteomes" id="UP000006820"/>
    </source>
</evidence>
<dbReference type="AlphaFoldDB" id="Q5YRC2"/>
<dbReference type="GeneID" id="61135038"/>
<accession>Q5YRC2</accession>
<keyword evidence="2" id="KW-0472">Membrane</keyword>
<dbReference type="STRING" id="247156.NFA_44180"/>
<dbReference type="HOGENOM" id="CLU_421438_0_0_11"/>
<keyword evidence="2" id="KW-0812">Transmembrane</keyword>
<keyword evidence="2" id="KW-1133">Transmembrane helix</keyword>
<protein>
    <submittedName>
        <fullName evidence="3">Uncharacterized protein</fullName>
    </submittedName>
</protein>
<sequence length="677" mass="75425">MITDPGAGSAGLWAHSHMTATGDAQVGQQIGAQFVDSVFHGTSIYCTSSDDPPDHQHRVARTLLDGGNPRRAEEILAGLLGKGEITTERAYFYVLAVLSDRPFTEITADLTDAIHHAMRGVEPLPRDEWRDALDVVDMLLRYAHAEFEESGAAGELAVALDTFGGLTARRQDEIDRHLNLILSGAVQERLSGLRKYRVAARRMDGDRAARAWKFFEAEPRPPMRWPITPAPASAGDWRDAVIGSVATLASIGCLVVAGSMMGVVIGMVFAVVGGLLAFRGTAACQAYARHGYSVWWNYQVYPHQQETAFDRMVDQCFRDAGQTAEWEMTAGYRAYLKRRLQWQYGPAVHPGELRWLVRWHAARSARLRSSPPATPPEIHRANNLRIAGVLGWAFGVVIVLMSGNVVAAVLAGGSWLAIRGIAAIVAVTPARHLLDRGADALLADEWTEYQRWTAVLADRPSDAEMEHWLAMDKAYLRDEALRRANLRERDLVTYVVLTEPAPFARKGRVTNGPTRYEAYHVYVFLLTRYGMRTTRTFLRVTTGETTNEQREMFTYDAVASASVVEKRSRIFGTDGRLAADRHIGREFRLTLVNGTCIAEVRENSRARSDDAANGPLDEDDEAPNSRFDSALRVLEAVATEGRDWIARDLERRRRWARNWVGDQASDDRSGPRMNLVR</sequence>
<feature type="transmembrane region" description="Helical" evidence="2">
    <location>
        <begin position="254"/>
        <end position="278"/>
    </location>
</feature>
<dbReference type="OrthoDB" id="4501073at2"/>
<feature type="region of interest" description="Disordered" evidence="1">
    <location>
        <begin position="604"/>
        <end position="624"/>
    </location>
</feature>
<dbReference type="Proteomes" id="UP000006820">
    <property type="component" value="Chromosome"/>
</dbReference>
<dbReference type="RefSeq" id="WP_011210954.1">
    <property type="nucleotide sequence ID" value="NC_006361.1"/>
</dbReference>
<dbReference type="eggNOG" id="ENOG502Z92A">
    <property type="taxonomic scope" value="Bacteria"/>
</dbReference>
<reference evidence="3 4" key="1">
    <citation type="journal article" date="2004" name="Proc. Natl. Acad. Sci. U.S.A.">
        <title>The complete genomic sequence of Nocardia farcinica IFM 10152.</title>
        <authorList>
            <person name="Ishikawa J."/>
            <person name="Yamashita A."/>
            <person name="Mikami Y."/>
            <person name="Hoshino Y."/>
            <person name="Kurita H."/>
            <person name="Hotta K."/>
            <person name="Shiba T."/>
            <person name="Hattori M."/>
        </authorList>
    </citation>
    <scope>NUCLEOTIDE SEQUENCE [LARGE SCALE GENOMIC DNA]</scope>
    <source>
        <strain evidence="3 4">IFM 10152</strain>
    </source>
</reference>
<dbReference type="KEGG" id="nfa:NFA_44180"/>
<evidence type="ECO:0000313" key="3">
    <source>
        <dbReference type="EMBL" id="BAD59269.1"/>
    </source>
</evidence>
<organism evidence="3 4">
    <name type="scientific">Nocardia farcinica (strain IFM 10152)</name>
    <dbReference type="NCBI Taxonomy" id="247156"/>
    <lineage>
        <taxon>Bacteria</taxon>
        <taxon>Bacillati</taxon>
        <taxon>Actinomycetota</taxon>
        <taxon>Actinomycetes</taxon>
        <taxon>Mycobacteriales</taxon>
        <taxon>Nocardiaceae</taxon>
        <taxon>Nocardia</taxon>
    </lineage>
</organism>
<feature type="transmembrane region" description="Helical" evidence="2">
    <location>
        <begin position="389"/>
        <end position="410"/>
    </location>
</feature>
<keyword evidence="4" id="KW-1185">Reference proteome</keyword>
<dbReference type="EMBL" id="AP006618">
    <property type="protein sequence ID" value="BAD59269.1"/>
    <property type="molecule type" value="Genomic_DNA"/>
</dbReference>